<dbReference type="Proteomes" id="UP000482155">
    <property type="component" value="Unassembled WGS sequence"/>
</dbReference>
<dbReference type="InterPro" id="IPR027417">
    <property type="entry name" value="P-loop_NTPase"/>
</dbReference>
<keyword evidence="8" id="KW-1185">Reference proteome</keyword>
<evidence type="ECO:0000256" key="3">
    <source>
        <dbReference type="ARBA" id="ARBA00022806"/>
    </source>
</evidence>
<dbReference type="SMART" id="SM00490">
    <property type="entry name" value="HELICc"/>
    <property type="match status" value="1"/>
</dbReference>
<dbReference type="Pfam" id="PF12513">
    <property type="entry name" value="SUV3_C"/>
    <property type="match status" value="1"/>
</dbReference>
<dbReference type="RefSeq" id="WP_163964237.1">
    <property type="nucleotide sequence ID" value="NZ_JAAIVB010000046.1"/>
</dbReference>
<dbReference type="SMART" id="SM00487">
    <property type="entry name" value="DEXDc"/>
    <property type="match status" value="1"/>
</dbReference>
<proteinExistence type="predicted"/>
<dbReference type="EMBL" id="JAAIVB010000046">
    <property type="protein sequence ID" value="NEX62219.1"/>
    <property type="molecule type" value="Genomic_DNA"/>
</dbReference>
<dbReference type="InterPro" id="IPR022192">
    <property type="entry name" value="SUV3_C"/>
</dbReference>
<keyword evidence="1" id="KW-0547">Nucleotide-binding</keyword>
<evidence type="ECO:0000256" key="4">
    <source>
        <dbReference type="ARBA" id="ARBA00022840"/>
    </source>
</evidence>
<dbReference type="InterPro" id="IPR050699">
    <property type="entry name" value="RNA-DNA_Helicase"/>
</dbReference>
<keyword evidence="2" id="KW-0378">Hydrolase</keyword>
<sequence>MATGHAESDDQSGSPAESPLQEQAHTQPRSDPGTPSDAAASAEECALQCGAELLKLEGSVAIRFAGAVQADGLDVPYALVPNKGVLAKPSKWRRMEPEAQLALIRERAQPGARQELHAATRAFVHRVAALAEDDNLDPMAFLGSLAQGSGTMIAQEVFERIEQRLEHAIERRREERHAILTRESINLAEYPQSFDVASRLPRRFIALLGPTNSGKTHRAMEALARAKSGIYLAPLRLLALENYERLLEARPHGEPLKVNLVTGEERRIVDGATHVASTVEMLDPRNRVEVAVIDEIQMLADRDRGAAWTAAVCGAPASVVYLVGAPEARQAVEALAERLECPVEVHVLKRKAPLNLEPGAVRKIKNLRSGDAVIAFSRRDVLMWRDMIAEQGHSVSTIYGNLSPEVRQAQAARFRDRSADIVVGTDAIAMGLNLPIERVVLTTSVKFNGVEEEEISVALAKQIAGRAGRFGVHEEGFVAGYDDETHQVLRALLKEKIPPIPPTGFAVAPSLDHLHKISSVTGEQSLARLFKRFVHNIDVPDGFFYPRITEEQMERAIWLDTLQLSIAEKFTMSLVPLSSRIVSLHQIWEGWARNLARRKVVTLSRDPHDLFHKNLQEVEDTCRMYSAYAWLGFRIPEFFPDGEFGHELAREASERVDAMLQAQNAAARKRRSGRGR</sequence>
<dbReference type="GO" id="GO:0004386">
    <property type="term" value="F:helicase activity"/>
    <property type="evidence" value="ECO:0007669"/>
    <property type="project" value="UniProtKB-KW"/>
</dbReference>
<dbReference type="InterPro" id="IPR014001">
    <property type="entry name" value="Helicase_ATP-bd"/>
</dbReference>
<dbReference type="GO" id="GO:0016787">
    <property type="term" value="F:hydrolase activity"/>
    <property type="evidence" value="ECO:0007669"/>
    <property type="project" value="UniProtKB-KW"/>
</dbReference>
<feature type="compositionally biased region" description="Polar residues" evidence="5">
    <location>
        <begin position="11"/>
        <end position="29"/>
    </location>
</feature>
<evidence type="ECO:0000256" key="2">
    <source>
        <dbReference type="ARBA" id="ARBA00022801"/>
    </source>
</evidence>
<reference evidence="7 8" key="1">
    <citation type="submission" date="2020-02" db="EMBL/GenBank/DDBJ databases">
        <authorList>
            <person name="Kim M.K."/>
        </authorList>
    </citation>
    <scope>NUCLEOTIDE SEQUENCE [LARGE SCALE GENOMIC DNA]</scope>
    <source>
        <strain evidence="7 8">17J57-3</strain>
    </source>
</reference>
<name>A0A6B3SWU6_9BURK</name>
<dbReference type="Pfam" id="PF22527">
    <property type="entry name" value="DEXQc_Suv3"/>
    <property type="match status" value="1"/>
</dbReference>
<accession>A0A6B3SWU6</accession>
<dbReference type="Gene3D" id="1.20.272.40">
    <property type="match status" value="1"/>
</dbReference>
<dbReference type="AlphaFoldDB" id="A0A6B3SWU6"/>
<dbReference type="InterPro" id="IPR055206">
    <property type="entry name" value="DEXQc_SUV3"/>
</dbReference>
<gene>
    <name evidence="7" type="ORF">G3574_14115</name>
</gene>
<comment type="caution">
    <text evidence="7">The sequence shown here is derived from an EMBL/GenBank/DDBJ whole genome shotgun (WGS) entry which is preliminary data.</text>
</comment>
<evidence type="ECO:0000313" key="8">
    <source>
        <dbReference type="Proteomes" id="UP000482155"/>
    </source>
</evidence>
<dbReference type="Gene3D" id="1.20.58.1080">
    <property type="match status" value="1"/>
</dbReference>
<dbReference type="Pfam" id="PF00271">
    <property type="entry name" value="Helicase_C"/>
    <property type="match status" value="1"/>
</dbReference>
<keyword evidence="3 7" id="KW-0347">Helicase</keyword>
<feature type="domain" description="Helicase C-terminal" evidence="6">
    <location>
        <begin position="359"/>
        <end position="508"/>
    </location>
</feature>
<protein>
    <submittedName>
        <fullName evidence="7">RNA helicase</fullName>
    </submittedName>
</protein>
<evidence type="ECO:0000256" key="1">
    <source>
        <dbReference type="ARBA" id="ARBA00022741"/>
    </source>
</evidence>
<dbReference type="PANTHER" id="PTHR12131">
    <property type="entry name" value="ATP-DEPENDENT RNA AND DNA HELICASE"/>
    <property type="match status" value="1"/>
</dbReference>
<evidence type="ECO:0000256" key="5">
    <source>
        <dbReference type="SAM" id="MobiDB-lite"/>
    </source>
</evidence>
<evidence type="ECO:0000313" key="7">
    <source>
        <dbReference type="EMBL" id="NEX62219.1"/>
    </source>
</evidence>
<dbReference type="GO" id="GO:0005524">
    <property type="term" value="F:ATP binding"/>
    <property type="evidence" value="ECO:0007669"/>
    <property type="project" value="UniProtKB-KW"/>
</dbReference>
<keyword evidence="4" id="KW-0067">ATP-binding</keyword>
<evidence type="ECO:0000259" key="6">
    <source>
        <dbReference type="PROSITE" id="PS51194"/>
    </source>
</evidence>
<feature type="region of interest" description="Disordered" evidence="5">
    <location>
        <begin position="1"/>
        <end position="41"/>
    </location>
</feature>
<dbReference type="InterPro" id="IPR001650">
    <property type="entry name" value="Helicase_C-like"/>
</dbReference>
<dbReference type="PANTHER" id="PTHR12131:SF1">
    <property type="entry name" value="ATP-DEPENDENT RNA HELICASE SUPV3L1, MITOCHONDRIAL-RELATED"/>
    <property type="match status" value="1"/>
</dbReference>
<dbReference type="PROSITE" id="PS51194">
    <property type="entry name" value="HELICASE_CTER"/>
    <property type="match status" value="1"/>
</dbReference>
<dbReference type="SUPFAM" id="SSF52540">
    <property type="entry name" value="P-loop containing nucleoside triphosphate hydrolases"/>
    <property type="match status" value="1"/>
</dbReference>
<organism evidence="7 8">
    <name type="scientific">Noviherbaspirillum galbum</name>
    <dbReference type="NCBI Taxonomy" id="2709383"/>
    <lineage>
        <taxon>Bacteria</taxon>
        <taxon>Pseudomonadati</taxon>
        <taxon>Pseudomonadota</taxon>
        <taxon>Betaproteobacteria</taxon>
        <taxon>Burkholderiales</taxon>
        <taxon>Oxalobacteraceae</taxon>
        <taxon>Noviherbaspirillum</taxon>
    </lineage>
</organism>
<dbReference type="Gene3D" id="3.40.50.300">
    <property type="entry name" value="P-loop containing nucleotide triphosphate hydrolases"/>
    <property type="match status" value="2"/>
</dbReference>